<evidence type="ECO:0000256" key="1">
    <source>
        <dbReference type="ARBA" id="ARBA00007637"/>
    </source>
</evidence>
<dbReference type="InterPro" id="IPR001509">
    <property type="entry name" value="Epimerase_deHydtase"/>
</dbReference>
<reference evidence="3" key="1">
    <citation type="submission" date="2020-08" db="EMBL/GenBank/DDBJ databases">
        <title>Genome public.</title>
        <authorList>
            <person name="Liu C."/>
            <person name="Sun Q."/>
        </authorList>
    </citation>
    <scope>NUCLEOTIDE SEQUENCE</scope>
    <source>
        <strain evidence="3">NSJ-44</strain>
    </source>
</reference>
<feature type="domain" description="NAD-dependent epimerase/dehydratase" evidence="2">
    <location>
        <begin position="4"/>
        <end position="229"/>
    </location>
</feature>
<proteinExistence type="inferred from homology"/>
<name>A0A926HMH6_9FIRM</name>
<dbReference type="SUPFAM" id="SSF51735">
    <property type="entry name" value="NAD(P)-binding Rossmann-fold domains"/>
    <property type="match status" value="1"/>
</dbReference>
<dbReference type="Pfam" id="PF01370">
    <property type="entry name" value="Epimerase"/>
    <property type="match status" value="1"/>
</dbReference>
<evidence type="ECO:0000313" key="4">
    <source>
        <dbReference type="Proteomes" id="UP000654279"/>
    </source>
</evidence>
<keyword evidence="4" id="KW-1185">Reference proteome</keyword>
<dbReference type="InterPro" id="IPR036291">
    <property type="entry name" value="NAD(P)-bd_dom_sf"/>
</dbReference>
<accession>A0A926HMH6</accession>
<comment type="similarity">
    <text evidence="1">Belongs to the NAD(P)-dependent epimerase/dehydratase family.</text>
</comment>
<dbReference type="PANTHER" id="PTHR43000">
    <property type="entry name" value="DTDP-D-GLUCOSE 4,6-DEHYDRATASE-RELATED"/>
    <property type="match status" value="1"/>
</dbReference>
<gene>
    <name evidence="3" type="ORF">H8699_01560</name>
</gene>
<dbReference type="AlphaFoldDB" id="A0A926HMH6"/>
<dbReference type="Proteomes" id="UP000654279">
    <property type="component" value="Unassembled WGS sequence"/>
</dbReference>
<protein>
    <submittedName>
        <fullName evidence="3">NAD(P)-dependent oxidoreductase</fullName>
    </submittedName>
</protein>
<dbReference type="EMBL" id="JACRSO010000001">
    <property type="protein sequence ID" value="MBC8528126.1"/>
    <property type="molecule type" value="Genomic_DNA"/>
</dbReference>
<organism evidence="3 4">
    <name type="scientific">Luoshenia tenuis</name>
    <dbReference type="NCBI Taxonomy" id="2763654"/>
    <lineage>
        <taxon>Bacteria</taxon>
        <taxon>Bacillati</taxon>
        <taxon>Bacillota</taxon>
        <taxon>Clostridia</taxon>
        <taxon>Christensenellales</taxon>
        <taxon>Christensenellaceae</taxon>
        <taxon>Luoshenia</taxon>
    </lineage>
</organism>
<dbReference type="Gene3D" id="3.40.50.720">
    <property type="entry name" value="NAD(P)-binding Rossmann-like Domain"/>
    <property type="match status" value="1"/>
</dbReference>
<sequence>MKTVLVTGANGFLGSHLVRALVEHGVAVTALDREGCCGNLPQDPLVTFLPCELSGIAALDTTNIPRPDVFYHLAWQGVAPDAREDFELQKANIDYSLNCVRLAAQLNAGRIILPGSTMEYLYNEAPIGPHSLPTPQNAYGAAKVAARYLCGELASSLGLPMVYMVFTGIYGVGREDKNVLFYTIDSLLRGQRPSVTKLEQRWDFVQIDDAVSALIAGGEKGKAGAFYAVGNGDNRPLAEFLYIVRDLIDPALPLGVGDVPYKDSRLPNSAIDTAALQADTGFTCQVPFREGIAAVIAHYRAKLNGEGGTKNG</sequence>
<dbReference type="RefSeq" id="WP_249284171.1">
    <property type="nucleotide sequence ID" value="NZ_JACRSO010000001.1"/>
</dbReference>
<evidence type="ECO:0000313" key="3">
    <source>
        <dbReference type="EMBL" id="MBC8528126.1"/>
    </source>
</evidence>
<evidence type="ECO:0000259" key="2">
    <source>
        <dbReference type="Pfam" id="PF01370"/>
    </source>
</evidence>
<comment type="caution">
    <text evidence="3">The sequence shown here is derived from an EMBL/GenBank/DDBJ whole genome shotgun (WGS) entry which is preliminary data.</text>
</comment>